<feature type="region of interest" description="Disordered" evidence="1">
    <location>
        <begin position="614"/>
        <end position="649"/>
    </location>
</feature>
<accession>A0A9W9DJG8</accession>
<sequence>MQSAAPVNPDRRVLPPGWTEGYNPQKDTWYYVQTNVVPARISYYHPSTEYYAESNRVDDPGPSSGSSYLQHQGSSSSQSHNEKIDSIFDKNSMLYNTEPIASSSSSSELSTENRPVAPTTSSASSIYTSSSPIPASESTSTPSQSQLLSVGQLTLDSTSVPATTPDSSLPPEYSIYSEPSDELTASPPVAASEPDRPPASVVSPPEYNNPSFLSSWSESSLPPASQPSTHQVAESPSPSSISPDNSRPVSSVAVNVSSTTAPDSSEHRPDSTGVNSVNRPSQAQAVNMTPLTVMTGHNPHVPNMNLVHRPSQASISVSPPSHTPMSTSPVTMSTAPLPPTVSMPTNAPTTTSSEGLTLAQRLYASAFASRPPMTVGPSGRISTSPPGVHGSLESHMPATVSLAAVSAEAYNHNINNFNNMNINNANAAIANSFYKTGVLQNLQNQHQQQQFQHQYQQQYQQHRPQGGRSSYHTGNMNYAASNISLVSTLHSSLASATSGAGMVPQLPPRPTQQLQSTIVRPQSQKIEHYSTATSTAGRPASMIFRPNPTSVPSVTLVARPPSQGSGLVGATSIPNPLTASTMNSQSAIAISPSPQPSTMTTPMNTAMQGQIGVSGIQSPPASIAQSGTPLPTFTPHASPPLGANTSGSLNYINSGNNTATLPQHSVIQNSNEYAQTGSMVSLPSPSYAHQNPLPPIPPTAAASTHSSNISLGHVPQLSTSSQTSHSSLQTSTSPINAPQSVTNPLTNSTSPAMSVHSSPAAPIPVSSSISSPQFTPTSVPQLSAPSLPQRPSQRPPQRPPQHPSYTLPALPTTHSPRPPRPNSSSFSFGSTSSTLSNTGNMLANFGKAAGRVAGRAALRYAGRFAIGSVLGTAPTLLSTVSDGGLFDSSSLDVLSSSLANLDVTSTGVDMSQFQAAFQGVPGTDYQGIINSIGQQQQTSPTPGVNYPAVIQALMKIQHAAVQVQNQNTHATSHANVNANPNSNAGVNNYQAIVNAQAQQIQQMQAMMNSLNLQQHGQQVQSTNMQTVNPTVANHPLRPPQTQSHSQMQHPPHTQTQFSASHVPVQIPTSHAQPQQSHPITQLTQTHQQHVPQGHPSGSQHHQHPSIAHVQQLTTAQHQQQQAQPSRPSIQHTQPVHISPPAPSSFPAPGINSSTVPSYHQPPQSVHGSTPTGHGQTSPPPPPPLVHSTMSSPPQQQPSHPAAVQTNSRPSESSSFTSMLSTVGHGLMNAVQQPSQPSQVSDASHPNAHLSQHYLYAQQQQQAYHTQQLSGSANHSNVNGDSGEGSGGSGGQSMINTVGHEALNLWHHHQQHEHQEQMQQQVSQAYSGGGDSNSTSQSYDTSLLNGGNPYNDENPYIDGSQNQPLMYDSPPDFNSIGNSFGFDPSQNIDFSDNGAYDMNLNSFVGAGSSDPNASQFGFTDETAGMYEYSSYTSNDQSQQSLAFGTDGQGGILGFDSNTYVDPGTGNIFQNTDTTFVDGNFVESVDTTNIFDNSGDLLFSSTDETTFIA</sequence>
<feature type="compositionally biased region" description="Low complexity" evidence="1">
    <location>
        <begin position="754"/>
        <end position="772"/>
    </location>
</feature>
<proteinExistence type="predicted"/>
<reference evidence="2" key="1">
    <citation type="submission" date="2022-08" db="EMBL/GenBank/DDBJ databases">
        <title>A Global Phylogenomic Analysis of the Shiitake Genus Lentinula.</title>
        <authorList>
            <consortium name="DOE Joint Genome Institute"/>
            <person name="Sierra-Patev S."/>
            <person name="Min B."/>
            <person name="Naranjo-Ortiz M."/>
            <person name="Looney B."/>
            <person name="Konkel Z."/>
            <person name="Slot J.C."/>
            <person name="Sakamoto Y."/>
            <person name="Steenwyk J.L."/>
            <person name="Rokas A."/>
            <person name="Carro J."/>
            <person name="Camarero S."/>
            <person name="Ferreira P."/>
            <person name="Molpeceres G."/>
            <person name="Ruiz-Duenas F.J."/>
            <person name="Serrano A."/>
            <person name="Henrissat B."/>
            <person name="Drula E."/>
            <person name="Hughes K.W."/>
            <person name="Mata J.L."/>
            <person name="Ishikawa N.K."/>
            <person name="Vargas-Isla R."/>
            <person name="Ushijima S."/>
            <person name="Smith C.A."/>
            <person name="Ahrendt S."/>
            <person name="Andreopoulos W."/>
            <person name="He G."/>
            <person name="Labutti K."/>
            <person name="Lipzen A."/>
            <person name="Ng V."/>
            <person name="Riley R."/>
            <person name="Sandor L."/>
            <person name="Barry K."/>
            <person name="Martinez A.T."/>
            <person name="Xiao Y."/>
            <person name="Gibbons J.G."/>
            <person name="Terashima K."/>
            <person name="Grigoriev I.V."/>
            <person name="Hibbett D.S."/>
        </authorList>
    </citation>
    <scope>NUCLEOTIDE SEQUENCE</scope>
    <source>
        <strain evidence="2">JLM2183</strain>
    </source>
</reference>
<feature type="compositionally biased region" description="Low complexity" evidence="1">
    <location>
        <begin position="117"/>
        <end position="149"/>
    </location>
</feature>
<feature type="compositionally biased region" description="Polar residues" evidence="1">
    <location>
        <begin position="1321"/>
        <end position="1339"/>
    </location>
</feature>
<feature type="compositionally biased region" description="Polar residues" evidence="1">
    <location>
        <begin position="1066"/>
        <end position="1090"/>
    </location>
</feature>
<feature type="compositionally biased region" description="Polar residues" evidence="1">
    <location>
        <begin position="615"/>
        <end position="631"/>
    </location>
</feature>
<feature type="compositionally biased region" description="Low complexity" evidence="1">
    <location>
        <begin position="1166"/>
        <end position="1176"/>
    </location>
</feature>
<organism evidence="2 3">
    <name type="scientific">Lentinula aciculospora</name>
    <dbReference type="NCBI Taxonomy" id="153920"/>
    <lineage>
        <taxon>Eukaryota</taxon>
        <taxon>Fungi</taxon>
        <taxon>Dikarya</taxon>
        <taxon>Basidiomycota</taxon>
        <taxon>Agaricomycotina</taxon>
        <taxon>Agaricomycetes</taxon>
        <taxon>Agaricomycetidae</taxon>
        <taxon>Agaricales</taxon>
        <taxon>Marasmiineae</taxon>
        <taxon>Omphalotaceae</taxon>
        <taxon>Lentinula</taxon>
    </lineage>
</organism>
<feature type="region of interest" description="Disordered" evidence="1">
    <location>
        <begin position="1"/>
        <end position="25"/>
    </location>
</feature>
<feature type="compositionally biased region" description="Low complexity" evidence="1">
    <location>
        <begin position="235"/>
        <end position="262"/>
    </location>
</feature>
<protein>
    <recommendedName>
        <fullName evidence="4">WW domain-containing protein</fullName>
    </recommendedName>
</protein>
<feature type="compositionally biased region" description="Polar residues" evidence="1">
    <location>
        <begin position="1150"/>
        <end position="1165"/>
    </location>
</feature>
<feature type="compositionally biased region" description="Gly residues" evidence="1">
    <location>
        <begin position="1281"/>
        <end position="1290"/>
    </location>
</feature>
<feature type="compositionally biased region" description="Low complexity" evidence="1">
    <location>
        <begin position="316"/>
        <end position="332"/>
    </location>
</feature>
<feature type="region of interest" description="Disordered" evidence="1">
    <location>
        <begin position="1307"/>
        <end position="1339"/>
    </location>
</feature>
<feature type="compositionally biased region" description="Polar residues" evidence="1">
    <location>
        <begin position="701"/>
        <end position="710"/>
    </location>
</feature>
<feature type="compositionally biased region" description="Low complexity" evidence="1">
    <location>
        <begin position="1258"/>
        <end position="1269"/>
    </location>
</feature>
<feature type="compositionally biased region" description="Low complexity" evidence="1">
    <location>
        <begin position="210"/>
        <end position="223"/>
    </location>
</feature>
<dbReference type="EMBL" id="JAOTPV010000021">
    <property type="protein sequence ID" value="KAJ4472015.1"/>
    <property type="molecule type" value="Genomic_DNA"/>
</dbReference>
<feature type="compositionally biased region" description="Polar residues" evidence="1">
    <location>
        <begin position="272"/>
        <end position="282"/>
    </location>
</feature>
<feature type="compositionally biased region" description="Pro residues" evidence="1">
    <location>
        <begin position="793"/>
        <end position="802"/>
    </location>
</feature>
<gene>
    <name evidence="2" type="ORF">J3R30DRAFT_3522664</name>
</gene>
<feature type="compositionally biased region" description="Low complexity" evidence="1">
    <location>
        <begin position="1185"/>
        <end position="1198"/>
    </location>
</feature>
<feature type="compositionally biased region" description="Low complexity" evidence="1">
    <location>
        <begin position="822"/>
        <end position="833"/>
    </location>
</feature>
<feature type="region of interest" description="Disordered" evidence="1">
    <location>
        <begin position="100"/>
        <end position="282"/>
    </location>
</feature>
<dbReference type="OrthoDB" id="3054169at2759"/>
<evidence type="ECO:0000256" key="1">
    <source>
        <dbReference type="SAM" id="MobiDB-lite"/>
    </source>
</evidence>
<feature type="compositionally biased region" description="Low complexity" evidence="1">
    <location>
        <begin position="780"/>
        <end position="792"/>
    </location>
</feature>
<comment type="caution">
    <text evidence="2">The sequence shown here is derived from an EMBL/GenBank/DDBJ whole genome shotgun (WGS) entry which is preliminary data.</text>
</comment>
<feature type="region of interest" description="Disordered" evidence="1">
    <location>
        <begin position="677"/>
        <end position="833"/>
    </location>
</feature>
<feature type="region of interest" description="Disordered" evidence="1">
    <location>
        <begin position="1029"/>
        <end position="1217"/>
    </location>
</feature>
<feature type="region of interest" description="Disordered" evidence="1">
    <location>
        <begin position="52"/>
        <end position="81"/>
    </location>
</feature>
<name>A0A9W9DJG8_9AGAR</name>
<feature type="region of interest" description="Disordered" evidence="1">
    <location>
        <begin position="313"/>
        <end position="332"/>
    </location>
</feature>
<feature type="compositionally biased region" description="Polar residues" evidence="1">
    <location>
        <begin position="1124"/>
        <end position="1135"/>
    </location>
</feature>
<feature type="compositionally biased region" description="Low complexity" evidence="1">
    <location>
        <begin position="716"/>
        <end position="733"/>
    </location>
</feature>
<keyword evidence="3" id="KW-1185">Reference proteome</keyword>
<feature type="compositionally biased region" description="Low complexity" evidence="1">
    <location>
        <begin position="63"/>
        <end position="79"/>
    </location>
</feature>
<evidence type="ECO:0000313" key="3">
    <source>
        <dbReference type="Proteomes" id="UP001150266"/>
    </source>
</evidence>
<feature type="compositionally biased region" description="Polar residues" evidence="1">
    <location>
        <begin position="677"/>
        <end position="689"/>
    </location>
</feature>
<evidence type="ECO:0000313" key="2">
    <source>
        <dbReference type="EMBL" id="KAJ4472015.1"/>
    </source>
</evidence>
<feature type="compositionally biased region" description="Low complexity" evidence="1">
    <location>
        <begin position="1110"/>
        <end position="1123"/>
    </location>
</feature>
<feature type="region of interest" description="Disordered" evidence="1">
    <location>
        <begin position="1258"/>
        <end position="1294"/>
    </location>
</feature>
<feature type="compositionally biased region" description="Polar residues" evidence="1">
    <location>
        <begin position="1039"/>
        <end position="1059"/>
    </location>
</feature>
<evidence type="ECO:0008006" key="4">
    <source>
        <dbReference type="Google" id="ProtNLM"/>
    </source>
</evidence>
<feature type="compositionally biased region" description="Polar residues" evidence="1">
    <location>
        <begin position="734"/>
        <end position="752"/>
    </location>
</feature>
<feature type="compositionally biased region" description="Polar residues" evidence="1">
    <location>
        <begin position="151"/>
        <end position="167"/>
    </location>
</feature>
<dbReference type="Proteomes" id="UP001150266">
    <property type="component" value="Unassembled WGS sequence"/>
</dbReference>